<evidence type="ECO:0000259" key="2">
    <source>
        <dbReference type="Pfam" id="PF07885"/>
    </source>
</evidence>
<proteinExistence type="predicted"/>
<dbReference type="HOGENOM" id="CLU_861900_0_0_1"/>
<protein>
    <submittedName>
        <fullName evidence="3">Cation channel family protein</fullName>
    </submittedName>
</protein>
<evidence type="ECO:0000256" key="1">
    <source>
        <dbReference type="SAM" id="Phobius"/>
    </source>
</evidence>
<keyword evidence="4" id="KW-1185">Reference proteome</keyword>
<dbReference type="KEGG" id="tet:TTHERM_00161810"/>
<dbReference type="GeneID" id="7841785"/>
<keyword evidence="1" id="KW-0812">Transmembrane</keyword>
<reference evidence="4" key="1">
    <citation type="journal article" date="2006" name="PLoS Biol.">
        <title>Macronuclear genome sequence of the ciliate Tetrahymena thermophila, a model eukaryote.</title>
        <authorList>
            <person name="Eisen J.A."/>
            <person name="Coyne R.S."/>
            <person name="Wu M."/>
            <person name="Wu D."/>
            <person name="Thiagarajan M."/>
            <person name="Wortman J.R."/>
            <person name="Badger J.H."/>
            <person name="Ren Q."/>
            <person name="Amedeo P."/>
            <person name="Jones K.M."/>
            <person name="Tallon L.J."/>
            <person name="Delcher A.L."/>
            <person name="Salzberg S.L."/>
            <person name="Silva J.C."/>
            <person name="Haas B.J."/>
            <person name="Majoros W.H."/>
            <person name="Farzad M."/>
            <person name="Carlton J.M."/>
            <person name="Smith R.K. Jr."/>
            <person name="Garg J."/>
            <person name="Pearlman R.E."/>
            <person name="Karrer K.M."/>
            <person name="Sun L."/>
            <person name="Manning G."/>
            <person name="Elde N.C."/>
            <person name="Turkewitz A.P."/>
            <person name="Asai D.J."/>
            <person name="Wilkes D.E."/>
            <person name="Wang Y."/>
            <person name="Cai H."/>
            <person name="Collins K."/>
            <person name="Stewart B.A."/>
            <person name="Lee S.R."/>
            <person name="Wilamowska K."/>
            <person name="Weinberg Z."/>
            <person name="Ruzzo W.L."/>
            <person name="Wloga D."/>
            <person name="Gaertig J."/>
            <person name="Frankel J."/>
            <person name="Tsao C.-C."/>
            <person name="Gorovsky M.A."/>
            <person name="Keeling P.J."/>
            <person name="Waller R.F."/>
            <person name="Patron N.J."/>
            <person name="Cherry J.M."/>
            <person name="Stover N.A."/>
            <person name="Krieger C.J."/>
            <person name="del Toro C."/>
            <person name="Ryder H.F."/>
            <person name="Williamson S.C."/>
            <person name="Barbeau R.A."/>
            <person name="Hamilton E.P."/>
            <person name="Orias E."/>
        </authorList>
    </citation>
    <scope>NUCLEOTIDE SEQUENCE [LARGE SCALE GENOMIC DNA]</scope>
    <source>
        <strain evidence="4">SB210</strain>
    </source>
</reference>
<dbReference type="PANTHER" id="PTHR10217:SF435">
    <property type="entry name" value="POTASSIUM VOLTAGE-GATED CHANNEL PROTEIN EAG"/>
    <property type="match status" value="1"/>
</dbReference>
<dbReference type="InParanoid" id="Q22VV3"/>
<dbReference type="SUPFAM" id="SSF81324">
    <property type="entry name" value="Voltage-gated potassium channels"/>
    <property type="match status" value="1"/>
</dbReference>
<keyword evidence="1" id="KW-0472">Membrane</keyword>
<dbReference type="GO" id="GO:0005249">
    <property type="term" value="F:voltage-gated potassium channel activity"/>
    <property type="evidence" value="ECO:0007669"/>
    <property type="project" value="TreeGrafter"/>
</dbReference>
<dbReference type="RefSeq" id="XP_001009909.2">
    <property type="nucleotide sequence ID" value="XM_001009909.2"/>
</dbReference>
<feature type="transmembrane region" description="Helical" evidence="1">
    <location>
        <begin position="268"/>
        <end position="296"/>
    </location>
</feature>
<dbReference type="Pfam" id="PF07885">
    <property type="entry name" value="Ion_trans_2"/>
    <property type="match status" value="1"/>
</dbReference>
<dbReference type="Proteomes" id="UP000009168">
    <property type="component" value="Unassembled WGS sequence"/>
</dbReference>
<evidence type="ECO:0000313" key="4">
    <source>
        <dbReference type="Proteomes" id="UP000009168"/>
    </source>
</evidence>
<feature type="transmembrane region" description="Helical" evidence="1">
    <location>
        <begin position="237"/>
        <end position="256"/>
    </location>
</feature>
<dbReference type="InterPro" id="IPR013099">
    <property type="entry name" value="K_chnl_dom"/>
</dbReference>
<dbReference type="EMBL" id="GG662820">
    <property type="protein sequence ID" value="EAR89663.2"/>
    <property type="molecule type" value="Genomic_DNA"/>
</dbReference>
<feature type="domain" description="Potassium channel" evidence="2">
    <location>
        <begin position="306"/>
        <end position="374"/>
    </location>
</feature>
<feature type="transmembrane region" description="Helical" evidence="1">
    <location>
        <begin position="138"/>
        <end position="161"/>
    </location>
</feature>
<dbReference type="GO" id="GO:0042391">
    <property type="term" value="P:regulation of membrane potential"/>
    <property type="evidence" value="ECO:0007669"/>
    <property type="project" value="TreeGrafter"/>
</dbReference>
<name>Q22VV3_TETTS</name>
<dbReference type="PANTHER" id="PTHR10217">
    <property type="entry name" value="VOLTAGE AND LIGAND GATED POTASSIUM CHANNEL"/>
    <property type="match status" value="1"/>
</dbReference>
<dbReference type="AlphaFoldDB" id="Q22VV3"/>
<keyword evidence="1" id="KW-1133">Transmembrane helix</keyword>
<dbReference type="GO" id="GO:0005886">
    <property type="term" value="C:plasma membrane"/>
    <property type="evidence" value="ECO:0007669"/>
    <property type="project" value="TreeGrafter"/>
</dbReference>
<organism evidence="3 4">
    <name type="scientific">Tetrahymena thermophila (strain SB210)</name>
    <dbReference type="NCBI Taxonomy" id="312017"/>
    <lineage>
        <taxon>Eukaryota</taxon>
        <taxon>Sar</taxon>
        <taxon>Alveolata</taxon>
        <taxon>Ciliophora</taxon>
        <taxon>Intramacronucleata</taxon>
        <taxon>Oligohymenophorea</taxon>
        <taxon>Hymenostomatida</taxon>
        <taxon>Tetrahymenina</taxon>
        <taxon>Tetrahymenidae</taxon>
        <taxon>Tetrahymena</taxon>
    </lineage>
</organism>
<feature type="transmembrane region" description="Helical" evidence="1">
    <location>
        <begin position="350"/>
        <end position="368"/>
    </location>
</feature>
<feature type="transmembrane region" description="Helical" evidence="1">
    <location>
        <begin position="214"/>
        <end position="231"/>
    </location>
</feature>
<evidence type="ECO:0000313" key="3">
    <source>
        <dbReference type="EMBL" id="EAR89663.2"/>
    </source>
</evidence>
<dbReference type="OrthoDB" id="10035564at2759"/>
<feature type="transmembrane region" description="Helical" evidence="1">
    <location>
        <begin position="173"/>
        <end position="193"/>
    </location>
</feature>
<gene>
    <name evidence="3" type="ORF">TTHERM_00161810</name>
</gene>
<sequence length="392" mass="46385">MSQFIAKINSFEQSDCASPTDQQKRETISVQNNNKMKGNELQQVVFKVKLKKQIKNIANQTSNRRYQLLNQGKYQYLNDKSTDKPLQQIVYADQSYVELDYKRENLLVDKFRELLSNKKKINFYKKFPIFSPSNIIKLIWDIMTNSLSLIVMFFIPISYIYNIPVYNFLKYGLNYIIPIFLVIDFFISCNTSYYEKGRHIFRRQRIIKHFFQNYFFSDIIPVIIYFALTLFENQNSLLRLLAFFFFLKLNSIWRIFRKFEESTSLGRLVINIIQLIQLLTLILIVSHLFASIWLFIGLNGSNSYQNTWILQKQLQNADWKIQYLNSFYYAIVTMNTVGYGDITPTNDLEMIFSVSAIMVCCGIFAYSINQVGKIYLFNQKLPINLKNKNIKV</sequence>
<dbReference type="Gene3D" id="1.10.287.70">
    <property type="match status" value="1"/>
</dbReference>
<accession>Q22VV3</accession>
<dbReference type="InterPro" id="IPR050818">
    <property type="entry name" value="KCNH_animal-type"/>
</dbReference>